<sequence length="117" mass="13001">MGLLCGPASPEWGSLRGATEEMLQAADAGKPLSHRSDTRTCYNRTRHRAHEYAHSRHSLPILCGRPTRAPAGHQYVTLKKLLLYSMKAWASWMCLEAPFGWLGVMGLGTLHLWVSAD</sequence>
<gene>
    <name evidence="1" type="ORF">PECUL_23A024187</name>
</gene>
<reference evidence="1" key="1">
    <citation type="submission" date="2022-03" db="EMBL/GenBank/DDBJ databases">
        <authorList>
            <person name="Alioto T."/>
            <person name="Alioto T."/>
            <person name="Gomez Garrido J."/>
        </authorList>
    </citation>
    <scope>NUCLEOTIDE SEQUENCE</scope>
</reference>
<dbReference type="EMBL" id="OW240913">
    <property type="protein sequence ID" value="CAH2247066.1"/>
    <property type="molecule type" value="Genomic_DNA"/>
</dbReference>
<dbReference type="AlphaFoldDB" id="A0AAD1RB40"/>
<name>A0AAD1RB40_PELCU</name>
<keyword evidence="2" id="KW-1185">Reference proteome</keyword>
<dbReference type="Proteomes" id="UP001295444">
    <property type="component" value="Chromosome 02"/>
</dbReference>
<evidence type="ECO:0000313" key="1">
    <source>
        <dbReference type="EMBL" id="CAH2247066.1"/>
    </source>
</evidence>
<protein>
    <submittedName>
        <fullName evidence="1">Uncharacterized protein</fullName>
    </submittedName>
</protein>
<accession>A0AAD1RB40</accession>
<organism evidence="1 2">
    <name type="scientific">Pelobates cultripes</name>
    <name type="common">Western spadefoot toad</name>
    <dbReference type="NCBI Taxonomy" id="61616"/>
    <lineage>
        <taxon>Eukaryota</taxon>
        <taxon>Metazoa</taxon>
        <taxon>Chordata</taxon>
        <taxon>Craniata</taxon>
        <taxon>Vertebrata</taxon>
        <taxon>Euteleostomi</taxon>
        <taxon>Amphibia</taxon>
        <taxon>Batrachia</taxon>
        <taxon>Anura</taxon>
        <taxon>Pelobatoidea</taxon>
        <taxon>Pelobatidae</taxon>
        <taxon>Pelobates</taxon>
    </lineage>
</organism>
<proteinExistence type="predicted"/>
<evidence type="ECO:0000313" key="2">
    <source>
        <dbReference type="Proteomes" id="UP001295444"/>
    </source>
</evidence>